<organism evidence="7 8">
    <name type="scientific">Paspalum notatum var. saurae</name>
    <dbReference type="NCBI Taxonomy" id="547442"/>
    <lineage>
        <taxon>Eukaryota</taxon>
        <taxon>Viridiplantae</taxon>
        <taxon>Streptophyta</taxon>
        <taxon>Embryophyta</taxon>
        <taxon>Tracheophyta</taxon>
        <taxon>Spermatophyta</taxon>
        <taxon>Magnoliopsida</taxon>
        <taxon>Liliopsida</taxon>
        <taxon>Poales</taxon>
        <taxon>Poaceae</taxon>
        <taxon>PACMAD clade</taxon>
        <taxon>Panicoideae</taxon>
        <taxon>Andropogonodae</taxon>
        <taxon>Paspaleae</taxon>
        <taxon>Paspalinae</taxon>
        <taxon>Paspalum</taxon>
    </lineage>
</organism>
<dbReference type="Gene3D" id="3.40.1810.10">
    <property type="entry name" value="Transcription factor, MADS-box"/>
    <property type="match status" value="1"/>
</dbReference>
<evidence type="ECO:0000256" key="2">
    <source>
        <dbReference type="ARBA" id="ARBA00023015"/>
    </source>
</evidence>
<keyword evidence="8" id="KW-1185">Reference proteome</keyword>
<dbReference type="GO" id="GO:0000978">
    <property type="term" value="F:RNA polymerase II cis-regulatory region sequence-specific DNA binding"/>
    <property type="evidence" value="ECO:0007669"/>
    <property type="project" value="TreeGrafter"/>
</dbReference>
<sequence length="251" mass="27715">MVKGKESKGRQKIEIKPIENEQTRQVCFSKRRQGLFKKASELSTLCGAMVGCVVFTIKGRCFSFGHPSVDDVVNRFLNTVTPNAPNSVGASHDSDRAVTDAVHGLNLEYLELQQSLGSERKKKERLQEATEKEMGGHMMQWLNANILELGLDELQEFQKELEAIHSVVKDKANNFLVEARNTTGSIPQPPTEIPSASQCQFREQAANPMSFTDPCSSHGCIDGSESNDHLLSVIIQGVDSLRICPNNQSQG</sequence>
<dbReference type="Pfam" id="PF00319">
    <property type="entry name" value="SRF-TF"/>
    <property type="match status" value="1"/>
</dbReference>
<keyword evidence="2" id="KW-0805">Transcription regulation</keyword>
<dbReference type="FunFam" id="3.40.1810.10:FF:000006">
    <property type="entry name" value="Agamous-like MADS-box protein AGL62"/>
    <property type="match status" value="1"/>
</dbReference>
<dbReference type="InterPro" id="IPR033896">
    <property type="entry name" value="MEF2-like_N"/>
</dbReference>
<protein>
    <recommendedName>
        <fullName evidence="6">MADS-box domain-containing protein</fullName>
    </recommendedName>
</protein>
<dbReference type="GO" id="GO:0005634">
    <property type="term" value="C:nucleus"/>
    <property type="evidence" value="ECO:0007669"/>
    <property type="project" value="UniProtKB-SubCell"/>
</dbReference>
<evidence type="ECO:0000256" key="1">
    <source>
        <dbReference type="ARBA" id="ARBA00004123"/>
    </source>
</evidence>
<dbReference type="PANTHER" id="PTHR11945">
    <property type="entry name" value="MADS BOX PROTEIN"/>
    <property type="match status" value="1"/>
</dbReference>
<evidence type="ECO:0000256" key="5">
    <source>
        <dbReference type="ARBA" id="ARBA00023242"/>
    </source>
</evidence>
<dbReference type="Proteomes" id="UP001341281">
    <property type="component" value="Chromosome 03"/>
</dbReference>
<dbReference type="PRINTS" id="PR00404">
    <property type="entry name" value="MADSDOMAIN"/>
</dbReference>
<proteinExistence type="predicted"/>
<dbReference type="SMART" id="SM00432">
    <property type="entry name" value="MADS"/>
    <property type="match status" value="1"/>
</dbReference>
<evidence type="ECO:0000256" key="4">
    <source>
        <dbReference type="ARBA" id="ARBA00023163"/>
    </source>
</evidence>
<dbReference type="CDD" id="cd00265">
    <property type="entry name" value="MADS_MEF2_like"/>
    <property type="match status" value="1"/>
</dbReference>
<accession>A0AAQ3SXW0</accession>
<dbReference type="EMBL" id="CP144747">
    <property type="protein sequence ID" value="WVZ62482.1"/>
    <property type="molecule type" value="Genomic_DNA"/>
</dbReference>
<keyword evidence="4" id="KW-0804">Transcription</keyword>
<evidence type="ECO:0000313" key="7">
    <source>
        <dbReference type="EMBL" id="WVZ62482.1"/>
    </source>
</evidence>
<dbReference type="GO" id="GO:0046983">
    <property type="term" value="F:protein dimerization activity"/>
    <property type="evidence" value="ECO:0007669"/>
    <property type="project" value="InterPro"/>
</dbReference>
<evidence type="ECO:0000256" key="3">
    <source>
        <dbReference type="ARBA" id="ARBA00023125"/>
    </source>
</evidence>
<dbReference type="InterPro" id="IPR036879">
    <property type="entry name" value="TF_MADSbox_sf"/>
</dbReference>
<evidence type="ECO:0000259" key="6">
    <source>
        <dbReference type="PROSITE" id="PS50066"/>
    </source>
</evidence>
<keyword evidence="3" id="KW-0238">DNA-binding</keyword>
<dbReference type="SUPFAM" id="SSF55455">
    <property type="entry name" value="SRF-like"/>
    <property type="match status" value="1"/>
</dbReference>
<dbReference type="GO" id="GO:0000981">
    <property type="term" value="F:DNA-binding transcription factor activity, RNA polymerase II-specific"/>
    <property type="evidence" value="ECO:0007669"/>
    <property type="project" value="TreeGrafter"/>
</dbReference>
<reference evidence="7 8" key="1">
    <citation type="submission" date="2024-02" db="EMBL/GenBank/DDBJ databases">
        <title>High-quality chromosome-scale genome assembly of Pensacola bahiagrass (Paspalum notatum Flugge var. saurae).</title>
        <authorList>
            <person name="Vega J.M."/>
            <person name="Podio M."/>
            <person name="Orjuela J."/>
            <person name="Siena L.A."/>
            <person name="Pessino S.C."/>
            <person name="Combes M.C."/>
            <person name="Mariac C."/>
            <person name="Albertini E."/>
            <person name="Pupilli F."/>
            <person name="Ortiz J.P.A."/>
            <person name="Leblanc O."/>
        </authorList>
    </citation>
    <scope>NUCLEOTIDE SEQUENCE [LARGE SCALE GENOMIC DNA]</scope>
    <source>
        <strain evidence="7">R1</strain>
        <tissue evidence="7">Leaf</tissue>
    </source>
</reference>
<dbReference type="AlphaFoldDB" id="A0AAQ3SXW0"/>
<comment type="subcellular location">
    <subcellularLocation>
        <location evidence="1">Nucleus</location>
    </subcellularLocation>
</comment>
<dbReference type="PROSITE" id="PS50066">
    <property type="entry name" value="MADS_BOX_2"/>
    <property type="match status" value="1"/>
</dbReference>
<keyword evidence="5" id="KW-0539">Nucleus</keyword>
<gene>
    <name evidence="7" type="ORF">U9M48_012230</name>
</gene>
<feature type="domain" description="MADS-box" evidence="6">
    <location>
        <begin position="8"/>
        <end position="68"/>
    </location>
</feature>
<evidence type="ECO:0000313" key="8">
    <source>
        <dbReference type="Proteomes" id="UP001341281"/>
    </source>
</evidence>
<dbReference type="InterPro" id="IPR002100">
    <property type="entry name" value="TF_MADSbox"/>
</dbReference>
<dbReference type="GO" id="GO:0045944">
    <property type="term" value="P:positive regulation of transcription by RNA polymerase II"/>
    <property type="evidence" value="ECO:0007669"/>
    <property type="project" value="InterPro"/>
</dbReference>
<dbReference type="PANTHER" id="PTHR11945:SF629">
    <property type="entry name" value="OS02G0164450 PROTEIN"/>
    <property type="match status" value="1"/>
</dbReference>
<name>A0AAQ3SXW0_PASNO</name>